<feature type="transmembrane region" description="Helical" evidence="1">
    <location>
        <begin position="33"/>
        <end position="49"/>
    </location>
</feature>
<evidence type="ECO:0000259" key="2">
    <source>
        <dbReference type="PROSITE" id="PS50042"/>
    </source>
</evidence>
<dbReference type="STRING" id="441103.TRN7648_00800"/>
<dbReference type="SUPFAM" id="SSF51206">
    <property type="entry name" value="cAMP-binding domain-like"/>
    <property type="match status" value="1"/>
</dbReference>
<gene>
    <name evidence="3" type="ORF">TRN7648_00800</name>
</gene>
<dbReference type="InterPro" id="IPR018490">
    <property type="entry name" value="cNMP-bd_dom_sf"/>
</dbReference>
<evidence type="ECO:0000256" key="1">
    <source>
        <dbReference type="SAM" id="Phobius"/>
    </source>
</evidence>
<dbReference type="SMART" id="SM00100">
    <property type="entry name" value="cNMP"/>
    <property type="match status" value="1"/>
</dbReference>
<reference evidence="3 4" key="1">
    <citation type="submission" date="2015-09" db="EMBL/GenBank/DDBJ databases">
        <authorList>
            <consortium name="Swine Surveillance"/>
        </authorList>
    </citation>
    <scope>NUCLEOTIDE SEQUENCE [LARGE SCALE GENOMIC DNA]</scope>
    <source>
        <strain evidence="3 4">CECT 7648</strain>
    </source>
</reference>
<name>A0A0P1G2T1_9RHOB</name>
<dbReference type="InterPro" id="IPR014710">
    <property type="entry name" value="RmlC-like_jellyroll"/>
</dbReference>
<evidence type="ECO:0000313" key="3">
    <source>
        <dbReference type="EMBL" id="CUH76138.1"/>
    </source>
</evidence>
<protein>
    <submittedName>
        <fullName evidence="3">Cyclic nucleotide-binding domain protein</fullName>
    </submittedName>
</protein>
<dbReference type="PROSITE" id="PS50042">
    <property type="entry name" value="CNMP_BINDING_3"/>
    <property type="match status" value="1"/>
</dbReference>
<dbReference type="CDD" id="cd00038">
    <property type="entry name" value="CAP_ED"/>
    <property type="match status" value="1"/>
</dbReference>
<feature type="transmembrane region" description="Helical" evidence="1">
    <location>
        <begin position="55"/>
        <end position="77"/>
    </location>
</feature>
<dbReference type="Gene3D" id="2.60.120.10">
    <property type="entry name" value="Jelly Rolls"/>
    <property type="match status" value="1"/>
</dbReference>
<dbReference type="AlphaFoldDB" id="A0A0P1G2T1"/>
<dbReference type="RefSeq" id="WP_058246310.1">
    <property type="nucleotide sequence ID" value="NZ_CYSE01000001.1"/>
</dbReference>
<dbReference type="Pfam" id="PF00027">
    <property type="entry name" value="cNMP_binding"/>
    <property type="match status" value="1"/>
</dbReference>
<keyword evidence="4" id="KW-1185">Reference proteome</keyword>
<dbReference type="InterPro" id="IPR000595">
    <property type="entry name" value="cNMP-bd_dom"/>
</dbReference>
<feature type="transmembrane region" description="Helical" evidence="1">
    <location>
        <begin position="6"/>
        <end position="26"/>
    </location>
</feature>
<evidence type="ECO:0000313" key="4">
    <source>
        <dbReference type="Proteomes" id="UP000054935"/>
    </source>
</evidence>
<proteinExistence type="predicted"/>
<dbReference type="Proteomes" id="UP000054935">
    <property type="component" value="Unassembled WGS sequence"/>
</dbReference>
<organism evidence="3 4">
    <name type="scientific">Tropicibacter naphthalenivorans</name>
    <dbReference type="NCBI Taxonomy" id="441103"/>
    <lineage>
        <taxon>Bacteria</taxon>
        <taxon>Pseudomonadati</taxon>
        <taxon>Pseudomonadota</taxon>
        <taxon>Alphaproteobacteria</taxon>
        <taxon>Rhodobacterales</taxon>
        <taxon>Roseobacteraceae</taxon>
        <taxon>Tropicibacter</taxon>
    </lineage>
</organism>
<dbReference type="EMBL" id="CYSE01000001">
    <property type="protein sequence ID" value="CUH76138.1"/>
    <property type="molecule type" value="Genomic_DNA"/>
</dbReference>
<keyword evidence="1" id="KW-0812">Transmembrane</keyword>
<keyword evidence="1" id="KW-1133">Transmembrane helix</keyword>
<keyword evidence="1" id="KW-0472">Membrane</keyword>
<sequence length="241" mass="27175">MDAHFIAPQYLVWTAGVFFTLGYLVINQKILRVLLLIGTGFYLWYYFVAADRPLWEAILTSSVMGTANLIGLSGLLLRESKLIVPRAHRDIYKRFKDLPPGDFRELVGQARRYTLTEEEVITREGVAVDKLYFVVSGKLQVEKRGERFLMPAGVFVGEVAYLTGMRSSATTRLPAGAEVLVWDVARLRRRAKRRPRFSMALNAMISKDLAIKVALAVAPHQVDNTREAEAMQDEVRKTALG</sequence>
<accession>A0A0P1G2T1</accession>
<feature type="domain" description="Cyclic nucleotide-binding" evidence="2">
    <location>
        <begin position="94"/>
        <end position="189"/>
    </location>
</feature>
<dbReference type="OrthoDB" id="7638398at2"/>